<organism evidence="2 3">
    <name type="scientific">Tritonibacter scottomollicae</name>
    <name type="common">Epibacterium scottomollicae</name>
    <dbReference type="NCBI Taxonomy" id="483013"/>
    <lineage>
        <taxon>Bacteria</taxon>
        <taxon>Pseudomonadati</taxon>
        <taxon>Pseudomonadota</taxon>
        <taxon>Alphaproteobacteria</taxon>
        <taxon>Rhodobacterales</taxon>
        <taxon>Paracoccaceae</taxon>
        <taxon>Tritonibacter</taxon>
    </lineage>
</organism>
<reference evidence="2 3" key="1">
    <citation type="submission" date="2018-03" db="EMBL/GenBank/DDBJ databases">
        <title>Genomic Encyclopedia of Archaeal and Bacterial Type Strains, Phase II (KMG-II): from individual species to whole genera.</title>
        <authorList>
            <person name="Goeker M."/>
        </authorList>
    </citation>
    <scope>NUCLEOTIDE SEQUENCE [LARGE SCALE GENOMIC DNA]</scope>
    <source>
        <strain evidence="2 3">DSM 25328</strain>
    </source>
</reference>
<evidence type="ECO:0000313" key="2">
    <source>
        <dbReference type="EMBL" id="PRZ46887.1"/>
    </source>
</evidence>
<dbReference type="Gene3D" id="1.10.238.160">
    <property type="match status" value="1"/>
</dbReference>
<name>A0A2T1AEC0_TRISK</name>
<dbReference type="InterPro" id="IPR009061">
    <property type="entry name" value="DNA-bd_dom_put_sf"/>
</dbReference>
<feature type="compositionally biased region" description="Polar residues" evidence="1">
    <location>
        <begin position="28"/>
        <end position="37"/>
    </location>
</feature>
<comment type="caution">
    <text evidence="2">The sequence shown here is derived from an EMBL/GenBank/DDBJ whole genome shotgun (WGS) entry which is preliminary data.</text>
</comment>
<accession>A0A2T1AEC0</accession>
<sequence length="128" mass="14544">MSRDDKPHLDEAPYFFDRLGVNDATPAESASTEVKQQSPKRTKKKQATRRLPSDGNVGVAFLTDQDVALRFRVTRQTIWRWVGSGHFPTPVKLSPGTSRWRLDEIVAFEHKLPRHSPQKPSKDEGGKH</sequence>
<gene>
    <name evidence="2" type="ORF">CLV89_10831</name>
</gene>
<feature type="region of interest" description="Disordered" evidence="1">
    <location>
        <begin position="25"/>
        <end position="56"/>
    </location>
</feature>
<protein>
    <submittedName>
        <fullName evidence="2">AlpA family transcriptional regulator</fullName>
    </submittedName>
</protein>
<evidence type="ECO:0000313" key="3">
    <source>
        <dbReference type="Proteomes" id="UP000237718"/>
    </source>
</evidence>
<dbReference type="EMBL" id="PVUF01000008">
    <property type="protein sequence ID" value="PRZ46887.1"/>
    <property type="molecule type" value="Genomic_DNA"/>
</dbReference>
<dbReference type="AlphaFoldDB" id="A0A2T1AEC0"/>
<feature type="compositionally biased region" description="Basic residues" evidence="1">
    <location>
        <begin position="38"/>
        <end position="48"/>
    </location>
</feature>
<dbReference type="SUPFAM" id="SSF46955">
    <property type="entry name" value="Putative DNA-binding domain"/>
    <property type="match status" value="1"/>
</dbReference>
<evidence type="ECO:0000256" key="1">
    <source>
        <dbReference type="SAM" id="MobiDB-lite"/>
    </source>
</evidence>
<dbReference type="Proteomes" id="UP000237718">
    <property type="component" value="Unassembled WGS sequence"/>
</dbReference>
<proteinExistence type="predicted"/>